<comment type="caution">
    <text evidence="2">The sequence shown here is derived from an EMBL/GenBank/DDBJ whole genome shotgun (WGS) entry which is preliminary data.</text>
</comment>
<reference evidence="2 3" key="1">
    <citation type="submission" date="2014-02" db="EMBL/GenBank/DDBJ databases">
        <title>Draft genome of Erwinia mallotivora strain BT-MARDI, a papaya dieback pathogen.</title>
        <authorList>
            <person name="Redzuan R."/>
            <person name="Abu Bakar N."/>
            <person name="Badrun R."/>
            <person name="Mohd Raih M.F."/>
            <person name="Rozano L."/>
            <person name="Mat Amin N."/>
        </authorList>
    </citation>
    <scope>NUCLEOTIDE SEQUENCE [LARGE SCALE GENOMIC DNA]</scope>
    <source>
        <strain evidence="2 3">BT-MARDI</strain>
    </source>
</reference>
<dbReference type="STRING" id="69222.BG55_17225"/>
<organism evidence="2 3">
    <name type="scientific">Erwinia mallotivora</name>
    <dbReference type="NCBI Taxonomy" id="69222"/>
    <lineage>
        <taxon>Bacteria</taxon>
        <taxon>Pseudomonadati</taxon>
        <taxon>Pseudomonadota</taxon>
        <taxon>Gammaproteobacteria</taxon>
        <taxon>Enterobacterales</taxon>
        <taxon>Erwiniaceae</taxon>
        <taxon>Erwinia</taxon>
    </lineage>
</organism>
<evidence type="ECO:0000313" key="2">
    <source>
        <dbReference type="EMBL" id="EXU74362.1"/>
    </source>
</evidence>
<dbReference type="InterPro" id="IPR022385">
    <property type="entry name" value="Rhs_assc_core"/>
</dbReference>
<proteinExistence type="predicted"/>
<dbReference type="EMBL" id="JFHN01000062">
    <property type="protein sequence ID" value="EXU74362.1"/>
    <property type="molecule type" value="Genomic_DNA"/>
</dbReference>
<dbReference type="Gene3D" id="2.180.10.10">
    <property type="entry name" value="RHS repeat-associated core"/>
    <property type="match status" value="1"/>
</dbReference>
<evidence type="ECO:0000313" key="3">
    <source>
        <dbReference type="Proteomes" id="UP000019918"/>
    </source>
</evidence>
<name>A0A014PU43_9GAMM</name>
<evidence type="ECO:0000259" key="1">
    <source>
        <dbReference type="Pfam" id="PF15633"/>
    </source>
</evidence>
<dbReference type="PANTHER" id="PTHR32305:SF15">
    <property type="entry name" value="PROTEIN RHSA-RELATED"/>
    <property type="match status" value="1"/>
</dbReference>
<protein>
    <recommendedName>
        <fullName evidence="1">Tox-ART-HYD1 domain-containing protein</fullName>
    </recommendedName>
</protein>
<dbReference type="PANTHER" id="PTHR32305">
    <property type="match status" value="1"/>
</dbReference>
<gene>
    <name evidence="2" type="ORF">BG55_17225</name>
</gene>
<dbReference type="InterPro" id="IPR028920">
    <property type="entry name" value="Tox-ART-HYD1_dom"/>
</dbReference>
<dbReference type="PRINTS" id="PR00394">
    <property type="entry name" value="RHSPROTEIN"/>
</dbReference>
<dbReference type="NCBIfam" id="TIGR03696">
    <property type="entry name" value="Rhs_assc_core"/>
    <property type="match status" value="1"/>
</dbReference>
<dbReference type="Proteomes" id="UP000019918">
    <property type="component" value="Unassembled WGS sequence"/>
</dbReference>
<dbReference type="Pfam" id="PF15633">
    <property type="entry name" value="Tox-ART-HYD1"/>
    <property type="match status" value="1"/>
</dbReference>
<dbReference type="AlphaFoldDB" id="A0A014PU43"/>
<sequence>MRQNLRFQGQYLDREAGLHYNLFRYYDPAGGRYTQPDPPGLVGGLNTCAYVGDPLTWVDPLGLNGCVPVSSRTRSNVKDDEKKILYHYTHNNGLDGILTSKKLNPSLKANNPKNARYGDGQYLSDVKHGTKKGWPAIVCLFKYSLSG</sequence>
<keyword evidence="3" id="KW-1185">Reference proteome</keyword>
<feature type="domain" description="Tox-ART-HYD1" evidence="1">
    <location>
        <begin position="85"/>
        <end position="131"/>
    </location>
</feature>
<dbReference type="InterPro" id="IPR050708">
    <property type="entry name" value="T6SS_VgrG/RHS"/>
</dbReference>
<accession>A0A014PU43</accession>